<organism evidence="8 9">
    <name type="scientific">Burkholderia mayonis</name>
    <dbReference type="NCBI Taxonomy" id="1385591"/>
    <lineage>
        <taxon>Bacteria</taxon>
        <taxon>Pseudomonadati</taxon>
        <taxon>Pseudomonadota</taxon>
        <taxon>Betaproteobacteria</taxon>
        <taxon>Burkholderiales</taxon>
        <taxon>Burkholderiaceae</taxon>
        <taxon>Burkholderia</taxon>
        <taxon>pseudomallei group</taxon>
    </lineage>
</organism>
<accession>A0A1B4FG78</accession>
<dbReference type="InterPro" id="IPR011067">
    <property type="entry name" value="Plasmid_toxin/cell-grow_inhib"/>
</dbReference>
<evidence type="ECO:0000256" key="6">
    <source>
        <dbReference type="ARBA" id="ARBA00029628"/>
    </source>
</evidence>
<dbReference type="Proteomes" id="UP000062519">
    <property type="component" value="Chromosome 1"/>
</dbReference>
<evidence type="ECO:0000256" key="5">
    <source>
        <dbReference type="ARBA" id="ARBA00023163"/>
    </source>
</evidence>
<dbReference type="GO" id="GO:0006276">
    <property type="term" value="P:plasmid maintenance"/>
    <property type="evidence" value="ECO:0007669"/>
    <property type="project" value="InterPro"/>
</dbReference>
<keyword evidence="9" id="KW-1185">Reference proteome</keyword>
<keyword evidence="4" id="KW-0805">Transcription regulation</keyword>
<sequence>MARFDVFSNPGGHPGAPYVVEVQGNHLSGLATRVVIPLRRLDRIATVPLPPDLIPVVIIEGIECMLDTPTLAAIPRSALTQPVSSPVHRQDEIISALDRLFGER</sequence>
<dbReference type="Gene3D" id="2.30.30.110">
    <property type="match status" value="1"/>
</dbReference>
<proteinExistence type="inferred from homology"/>
<evidence type="ECO:0000256" key="4">
    <source>
        <dbReference type="ARBA" id="ARBA00023015"/>
    </source>
</evidence>
<keyword evidence="5" id="KW-0804">Transcription</keyword>
<gene>
    <name evidence="8" type="ORF">WS70_13270</name>
</gene>
<dbReference type="EMBL" id="CP013386">
    <property type="protein sequence ID" value="AOJ02677.1"/>
    <property type="molecule type" value="Genomic_DNA"/>
</dbReference>
<dbReference type="Pfam" id="PF01845">
    <property type="entry name" value="CcdB"/>
    <property type="match status" value="1"/>
</dbReference>
<comment type="similarity">
    <text evidence="1">Belongs to the CcdB toxin family.</text>
</comment>
<reference evidence="8 9" key="1">
    <citation type="submission" date="2015-12" db="EMBL/GenBank/DDBJ databases">
        <title>Diversity of Burkholderia near neighbor genomes.</title>
        <authorList>
            <person name="Sahl J."/>
            <person name="Wagner D."/>
            <person name="Keim P."/>
        </authorList>
    </citation>
    <scope>NUCLEOTIDE SEQUENCE [LARGE SCALE GENOMIC DNA]</scope>
    <source>
        <strain evidence="8 9">BDU6</strain>
    </source>
</reference>
<dbReference type="KEGG" id="buu:WS70_13270"/>
<name>A0A1B4FG78_9BURK</name>
<protein>
    <recommendedName>
        <fullName evidence="2">Toxin CcdB</fullName>
    </recommendedName>
    <alternativeName>
        <fullName evidence="7">Cytotoxic protein CcdB</fullName>
    </alternativeName>
    <alternativeName>
        <fullName evidence="6">Protein LetD</fullName>
    </alternativeName>
</protein>
<evidence type="ECO:0000313" key="9">
    <source>
        <dbReference type="Proteomes" id="UP000062519"/>
    </source>
</evidence>
<dbReference type="SUPFAM" id="SSF50118">
    <property type="entry name" value="Cell growth inhibitor/plasmid maintenance toxic component"/>
    <property type="match status" value="1"/>
</dbReference>
<evidence type="ECO:0000256" key="2">
    <source>
        <dbReference type="ARBA" id="ARBA00015075"/>
    </source>
</evidence>
<dbReference type="GO" id="GO:0008657">
    <property type="term" value="F:DNA topoisomerase type II (double strand cut, ATP-hydrolyzing) inhibitor activity"/>
    <property type="evidence" value="ECO:0007669"/>
    <property type="project" value="InterPro"/>
</dbReference>
<dbReference type="RefSeq" id="WP_059470315.1">
    <property type="nucleotide sequence ID" value="NZ_CP013386.1"/>
</dbReference>
<evidence type="ECO:0000313" key="8">
    <source>
        <dbReference type="EMBL" id="AOJ02677.1"/>
    </source>
</evidence>
<evidence type="ECO:0000256" key="1">
    <source>
        <dbReference type="ARBA" id="ARBA00005230"/>
    </source>
</evidence>
<evidence type="ECO:0000256" key="3">
    <source>
        <dbReference type="ARBA" id="ARBA00022491"/>
    </source>
</evidence>
<evidence type="ECO:0000256" key="7">
    <source>
        <dbReference type="ARBA" id="ARBA00033135"/>
    </source>
</evidence>
<dbReference type="InterPro" id="IPR002712">
    <property type="entry name" value="CcdB"/>
</dbReference>
<keyword evidence="3" id="KW-0678">Repressor</keyword>
<dbReference type="AlphaFoldDB" id="A0A1B4FG78"/>